<evidence type="ECO:0000256" key="1">
    <source>
        <dbReference type="ARBA" id="ARBA00004225"/>
    </source>
</evidence>
<keyword evidence="6" id="KW-0679">Respiratory chain</keyword>
<evidence type="ECO:0000256" key="3">
    <source>
        <dbReference type="ARBA" id="ARBA00012944"/>
    </source>
</evidence>
<geneLocation type="mitochondrion" evidence="17"/>
<evidence type="ECO:0000256" key="2">
    <source>
        <dbReference type="ARBA" id="ARBA00005698"/>
    </source>
</evidence>
<dbReference type="PANTHER" id="PTHR11435:SF1">
    <property type="entry name" value="NADH-UBIQUINONE OXIDOREDUCTASE CHAIN 6"/>
    <property type="match status" value="1"/>
</dbReference>
<evidence type="ECO:0000256" key="10">
    <source>
        <dbReference type="ARBA" id="ARBA00022989"/>
    </source>
</evidence>
<evidence type="ECO:0000256" key="13">
    <source>
        <dbReference type="ARBA" id="ARBA00023136"/>
    </source>
</evidence>
<reference evidence="17" key="1">
    <citation type="submission" date="2015-08" db="EMBL/GenBank/DDBJ databases">
        <authorList>
            <person name="Babu N.S."/>
            <person name="Beckwith C.J."/>
            <person name="Beseler K.G."/>
            <person name="Brison A."/>
            <person name="Carone J.V."/>
            <person name="Caskin T.P."/>
            <person name="Diamond M."/>
            <person name="Durham M.E."/>
            <person name="Foxe J.M."/>
            <person name="Go M."/>
            <person name="Henderson B.A."/>
            <person name="Jones I.B."/>
            <person name="McGettigan J.A."/>
            <person name="Micheletti S.J."/>
            <person name="Nasrallah M.E."/>
            <person name="Ortiz D."/>
            <person name="Piller C.R."/>
            <person name="Privatt S.R."/>
            <person name="Schneider S.L."/>
            <person name="Sharp S."/>
            <person name="Smith T.C."/>
            <person name="Stanton J.D."/>
            <person name="Ullery H.E."/>
            <person name="Wilson R.J."/>
            <person name="Serrano M.G."/>
            <person name="Buck G."/>
            <person name="Lee V."/>
            <person name="Wang Y."/>
            <person name="Carvalho R."/>
            <person name="Voegtly L."/>
            <person name="Shi R."/>
            <person name="Duckworth R."/>
            <person name="Johnson A."/>
            <person name="Loviza R."/>
            <person name="Walstead R."/>
            <person name="Shah Z."/>
            <person name="Kiflezghi M."/>
            <person name="Wade K."/>
            <person name="Ball S.L."/>
            <person name="Bradley K.W."/>
            <person name="Asai D.J."/>
            <person name="Bowman C.A."/>
            <person name="Russell D.A."/>
            <person name="Pope W.H."/>
            <person name="Jacobs-Sera D."/>
            <person name="Hendrix R.W."/>
            <person name="Hatfull G.F."/>
        </authorList>
    </citation>
    <scope>NUCLEOTIDE SEQUENCE</scope>
    <source>
        <strain evidence="17">RD150801</strain>
    </source>
</reference>
<feature type="transmembrane region" description="Helical" evidence="16">
    <location>
        <begin position="53"/>
        <end position="74"/>
    </location>
</feature>
<keyword evidence="12 17" id="KW-0496">Mitochondrion</keyword>
<dbReference type="AlphaFoldDB" id="A0A0X9SF73"/>
<keyword evidence="13 16" id="KW-0472">Membrane</keyword>
<keyword evidence="7 16" id="KW-0812">Transmembrane</keyword>
<comment type="catalytic activity">
    <reaction evidence="15">
        <text>a ubiquinone + NADH + 5 H(+)(in) = a ubiquinol + NAD(+) + 4 H(+)(out)</text>
        <dbReference type="Rhea" id="RHEA:29091"/>
        <dbReference type="Rhea" id="RHEA-COMP:9565"/>
        <dbReference type="Rhea" id="RHEA-COMP:9566"/>
        <dbReference type="ChEBI" id="CHEBI:15378"/>
        <dbReference type="ChEBI" id="CHEBI:16389"/>
        <dbReference type="ChEBI" id="CHEBI:17976"/>
        <dbReference type="ChEBI" id="CHEBI:57540"/>
        <dbReference type="ChEBI" id="CHEBI:57945"/>
        <dbReference type="EC" id="7.1.1.2"/>
    </reaction>
</comment>
<feature type="transmembrane region" description="Helical" evidence="16">
    <location>
        <begin position="86"/>
        <end position="109"/>
    </location>
</feature>
<evidence type="ECO:0000256" key="15">
    <source>
        <dbReference type="ARBA" id="ARBA00049551"/>
    </source>
</evidence>
<gene>
    <name evidence="17" type="primary">ND6</name>
</gene>
<dbReference type="GO" id="GO:0031966">
    <property type="term" value="C:mitochondrial membrane"/>
    <property type="evidence" value="ECO:0007669"/>
    <property type="project" value="UniProtKB-SubCell"/>
</dbReference>
<keyword evidence="8" id="KW-1278">Translocase</keyword>
<evidence type="ECO:0000256" key="9">
    <source>
        <dbReference type="ARBA" id="ARBA00022982"/>
    </source>
</evidence>
<dbReference type="PANTHER" id="PTHR11435">
    <property type="entry name" value="NADH UBIQUINONE OXIDOREDUCTASE SUBUNIT ND6"/>
    <property type="match status" value="1"/>
</dbReference>
<comment type="subcellular location">
    <subcellularLocation>
        <location evidence="1">Mitochondrion membrane</location>
        <topology evidence="1">Multi-pass membrane protein</topology>
    </subcellularLocation>
</comment>
<evidence type="ECO:0000256" key="11">
    <source>
        <dbReference type="ARBA" id="ARBA00023027"/>
    </source>
</evidence>
<evidence type="ECO:0000256" key="14">
    <source>
        <dbReference type="ARBA" id="ARBA00031019"/>
    </source>
</evidence>
<keyword evidence="5" id="KW-0813">Transport</keyword>
<feature type="transmembrane region" description="Helical" evidence="16">
    <location>
        <begin position="130"/>
        <end position="163"/>
    </location>
</feature>
<dbReference type="GO" id="GO:0008137">
    <property type="term" value="F:NADH dehydrogenase (ubiquinone) activity"/>
    <property type="evidence" value="ECO:0007669"/>
    <property type="project" value="UniProtKB-EC"/>
</dbReference>
<evidence type="ECO:0000256" key="5">
    <source>
        <dbReference type="ARBA" id="ARBA00022448"/>
    </source>
</evidence>
<accession>A0A0X9SF73</accession>
<keyword evidence="10 16" id="KW-1133">Transmembrane helix</keyword>
<evidence type="ECO:0000313" key="17">
    <source>
        <dbReference type="EMBL" id="AMA20516.1"/>
    </source>
</evidence>
<evidence type="ECO:0000256" key="12">
    <source>
        <dbReference type="ARBA" id="ARBA00023128"/>
    </source>
</evidence>
<keyword evidence="11" id="KW-0520">NAD</keyword>
<protein>
    <recommendedName>
        <fullName evidence="4">NADH-ubiquinone oxidoreductase chain 6</fullName>
        <ecNumber evidence="3">7.1.1.2</ecNumber>
    </recommendedName>
    <alternativeName>
        <fullName evidence="14">NADH dehydrogenase subunit 6</fullName>
    </alternativeName>
</protein>
<sequence>MDLILFLALTISILSILFSQTTHPLALGVILIAECLLICLITSLTTMSPWFSYILFLIYMGALLVLFMYVATLASNEMFSFSWTYLSWMCLILMMLIPLLFIMDPFLSLSKISISSSAFSETSHFPKSTTLIAFIYLFPSANLTIYVVFYLLLTLVVVIQISYNYAGALRLT</sequence>
<organism evidence="17">
    <name type="scientific">Rhynchocinetes durbanensis</name>
    <dbReference type="NCBI Taxonomy" id="516932"/>
    <lineage>
        <taxon>Eukaryota</taxon>
        <taxon>Metazoa</taxon>
        <taxon>Ecdysozoa</taxon>
        <taxon>Arthropoda</taxon>
        <taxon>Crustacea</taxon>
        <taxon>Multicrustacea</taxon>
        <taxon>Malacostraca</taxon>
        <taxon>Eumalacostraca</taxon>
        <taxon>Eucarida</taxon>
        <taxon>Decapoda</taxon>
        <taxon>Pleocyemata</taxon>
        <taxon>Caridea</taxon>
        <taxon>Nematocarcinoidea</taxon>
        <taxon>Rhynchocinetidae</taxon>
        <taxon>Rhynchocinetes</taxon>
    </lineage>
</organism>
<evidence type="ECO:0000256" key="8">
    <source>
        <dbReference type="ARBA" id="ARBA00022967"/>
    </source>
</evidence>
<dbReference type="EC" id="7.1.1.2" evidence="3"/>
<comment type="similarity">
    <text evidence="2">Belongs to the complex I subunit 6 family.</text>
</comment>
<feature type="transmembrane region" description="Helical" evidence="16">
    <location>
        <begin position="29"/>
        <end position="46"/>
    </location>
</feature>
<keyword evidence="9" id="KW-0249">Electron transport</keyword>
<dbReference type="EMBL" id="KT590405">
    <property type="protein sequence ID" value="AMA20516.1"/>
    <property type="molecule type" value="Genomic_DNA"/>
</dbReference>
<evidence type="ECO:0000256" key="6">
    <source>
        <dbReference type="ARBA" id="ARBA00022660"/>
    </source>
</evidence>
<proteinExistence type="inferred from homology"/>
<name>A0A0X9SF73_9EUCA</name>
<evidence type="ECO:0000256" key="16">
    <source>
        <dbReference type="SAM" id="Phobius"/>
    </source>
</evidence>
<dbReference type="RefSeq" id="YP_009232204.1">
    <property type="nucleotide sequence ID" value="NC_029372.1"/>
</dbReference>
<evidence type="ECO:0000256" key="7">
    <source>
        <dbReference type="ARBA" id="ARBA00022692"/>
    </source>
</evidence>
<dbReference type="GeneID" id="26891086"/>
<dbReference type="InterPro" id="IPR050269">
    <property type="entry name" value="ComplexI_Subunit6"/>
</dbReference>
<evidence type="ECO:0000256" key="4">
    <source>
        <dbReference type="ARBA" id="ARBA00021095"/>
    </source>
</evidence>
<dbReference type="CTD" id="4541"/>